<evidence type="ECO:0000259" key="9">
    <source>
        <dbReference type="PROSITE" id="PS51175"/>
    </source>
</evidence>
<dbReference type="eggNOG" id="COG4733">
    <property type="taxonomic scope" value="Bacteria"/>
</dbReference>
<dbReference type="Gene3D" id="2.60.120.260">
    <property type="entry name" value="Galactose-binding domain-like"/>
    <property type="match status" value="3"/>
</dbReference>
<dbReference type="CDD" id="cd04084">
    <property type="entry name" value="CBM6_xylanase-like"/>
    <property type="match status" value="1"/>
</dbReference>
<evidence type="ECO:0000256" key="3">
    <source>
        <dbReference type="ARBA" id="ARBA00022801"/>
    </source>
</evidence>
<dbReference type="SUPFAM" id="SSF51011">
    <property type="entry name" value="Glycosyl hydrolase domain"/>
    <property type="match status" value="1"/>
</dbReference>
<evidence type="ECO:0000256" key="7">
    <source>
        <dbReference type="SAM" id="SignalP"/>
    </source>
</evidence>
<feature type="signal peptide" evidence="7">
    <location>
        <begin position="1"/>
        <end position="32"/>
    </location>
</feature>
<feature type="transmembrane region" description="Helical" evidence="6">
    <location>
        <begin position="1264"/>
        <end position="1284"/>
    </location>
</feature>
<keyword evidence="3 4" id="KW-0378">Hydrolase</keyword>
<keyword evidence="2 7" id="KW-0732">Signal</keyword>
<dbReference type="GO" id="GO:0004348">
    <property type="term" value="F:glucosylceramidase activity"/>
    <property type="evidence" value="ECO:0007669"/>
    <property type="project" value="InterPro"/>
</dbReference>
<feature type="domain" description="Fibronectin type-III" evidence="8">
    <location>
        <begin position="897"/>
        <end position="987"/>
    </location>
</feature>
<dbReference type="EMBL" id="CP002394">
    <property type="protein sequence ID" value="ADU31746.1"/>
    <property type="molecule type" value="Genomic_DNA"/>
</dbReference>
<gene>
    <name evidence="10" type="ordered locus">Bcell_3504</name>
</gene>
<dbReference type="InterPro" id="IPR017853">
    <property type="entry name" value="GH"/>
</dbReference>
<dbReference type="InterPro" id="IPR001139">
    <property type="entry name" value="Glyco_hydro_30"/>
</dbReference>
<dbReference type="InterPro" id="IPR013780">
    <property type="entry name" value="Glyco_hydro_b"/>
</dbReference>
<dbReference type="GO" id="GO:0046557">
    <property type="term" value="F:glucan endo-1,6-beta-glucosidase activity"/>
    <property type="evidence" value="ECO:0007669"/>
    <property type="project" value="UniProtKB-EC"/>
</dbReference>
<dbReference type="eggNOG" id="COG3325">
    <property type="taxonomic scope" value="Bacteria"/>
</dbReference>
<dbReference type="GO" id="GO:0030246">
    <property type="term" value="F:carbohydrate binding"/>
    <property type="evidence" value="ECO:0007669"/>
    <property type="project" value="InterPro"/>
</dbReference>
<comment type="similarity">
    <text evidence="1 4">Belongs to the glycosyl hydrolase 30 family.</text>
</comment>
<evidence type="ECO:0000259" key="8">
    <source>
        <dbReference type="PROSITE" id="PS50853"/>
    </source>
</evidence>
<dbReference type="Proteomes" id="UP000001401">
    <property type="component" value="Chromosome"/>
</dbReference>
<feature type="region of interest" description="Disordered" evidence="5">
    <location>
        <begin position="1228"/>
        <end position="1259"/>
    </location>
</feature>
<evidence type="ECO:0000256" key="4">
    <source>
        <dbReference type="RuleBase" id="RU361188"/>
    </source>
</evidence>
<dbReference type="eggNOG" id="COG5520">
    <property type="taxonomic scope" value="Bacteria"/>
</dbReference>
<dbReference type="Pfam" id="PF03422">
    <property type="entry name" value="CBM_6"/>
    <property type="match status" value="1"/>
</dbReference>
<dbReference type="HOGENOM" id="CLU_262106_0_0_9"/>
<dbReference type="SUPFAM" id="SSF49785">
    <property type="entry name" value="Galactose-binding domain-like"/>
    <property type="match status" value="2"/>
</dbReference>
<dbReference type="Gene3D" id="2.60.40.10">
    <property type="entry name" value="Immunoglobulins"/>
    <property type="match status" value="2"/>
</dbReference>
<dbReference type="SMART" id="SM00060">
    <property type="entry name" value="FN3"/>
    <property type="match status" value="2"/>
</dbReference>
<feature type="compositionally biased region" description="Acidic residues" evidence="5">
    <location>
        <begin position="1128"/>
        <end position="1140"/>
    </location>
</feature>
<dbReference type="GO" id="GO:0016020">
    <property type="term" value="C:membrane"/>
    <property type="evidence" value="ECO:0007669"/>
    <property type="project" value="GOC"/>
</dbReference>
<dbReference type="InterPro" id="IPR006584">
    <property type="entry name" value="Cellulose-bd_IV"/>
</dbReference>
<dbReference type="EC" id="3.2.1.75" evidence="10"/>
<feature type="chain" id="PRO_5003212119" evidence="7">
    <location>
        <begin position="33"/>
        <end position="1292"/>
    </location>
</feature>
<dbReference type="InterPro" id="IPR013783">
    <property type="entry name" value="Ig-like_fold"/>
</dbReference>
<dbReference type="InterPro" id="IPR008979">
    <property type="entry name" value="Galactose-bd-like_sf"/>
</dbReference>
<accession>E6TQX1</accession>
<keyword evidence="6" id="KW-1133">Transmembrane helix</keyword>
<reference evidence="10 11" key="1">
    <citation type="submission" date="2010-12" db="EMBL/GenBank/DDBJ databases">
        <title>Complete sequence of Bacillus cellulosilyticus DSM 2522.</title>
        <authorList>
            <consortium name="US DOE Joint Genome Institute"/>
            <person name="Lucas S."/>
            <person name="Copeland A."/>
            <person name="Lapidus A."/>
            <person name="Cheng J.-F."/>
            <person name="Bruce D."/>
            <person name="Goodwin L."/>
            <person name="Pitluck S."/>
            <person name="Chertkov O."/>
            <person name="Detter J.C."/>
            <person name="Han C."/>
            <person name="Tapia R."/>
            <person name="Land M."/>
            <person name="Hauser L."/>
            <person name="Jeffries C."/>
            <person name="Kyrpides N."/>
            <person name="Ivanova N."/>
            <person name="Mikhailova N."/>
            <person name="Brumm P."/>
            <person name="Mead D."/>
            <person name="Woyke T."/>
        </authorList>
    </citation>
    <scope>NUCLEOTIDE SEQUENCE [LARGE SCALE GENOMIC DNA]</scope>
    <source>
        <strain evidence="11">ATCC 21833 / DSM 2522 / FERM P-1141 / JCM 9156 / N-4</strain>
    </source>
</reference>
<dbReference type="PROSITE" id="PS51175">
    <property type="entry name" value="CBM6"/>
    <property type="match status" value="1"/>
</dbReference>
<dbReference type="Gene3D" id="1.10.287.1490">
    <property type="match status" value="1"/>
</dbReference>
<evidence type="ECO:0000256" key="5">
    <source>
        <dbReference type="SAM" id="MobiDB-lite"/>
    </source>
</evidence>
<sequence length="1292" mass="143838">MKNKVKHLSIILATVLLVVSPFSTSFMNTTFANDTDIEVEAWLTQADESKKLEKVDKIYFQDDSLTPSKSTTIDVNEHTTYQEMDGFGAALSGSSAYLINRLPAEERTELLSELFGNEEEDANFSFLRVTMGASDFNTKRFTYNDMPEGETDPDLEHFTIEEDADVIAVLQEIVDIQEDIKIMASPWSAPAWMKEPETLNGGRLKEEHYDTYANYFVKFIEAYQEEGIDVYAVTVQNEPHHESGDGGSEYGYPTMRMTASAQAEFVKNHLGPAFEENNIDTKIIIWDHNWNEPEYPLEVLEDDEVKEYVAGTAFHCYAGDFRNQSLINNEHPDKGIWFTECSGGDWATDFGENLAWNMENIMIGSIRNWSKSVLLWNLALDENAGPITPPENEDDDRITGGCSDCRGVVTIDSETNEITRNEEYYILGHASKFVQPGAERIESSDLGTNSIQNVAFMNPDGSKALIAMNNTNAAREFKVRWGSQSFIYELDAGSVITFTWDGEQSGSTIVSGLSRMQAENFSEASTELNIENTDDIGGGSFVGGIDTDDYIRFENVDLDSEINSVLTRVATAWDSGIEFRVGSPDGHLIGTVDISNTGGWLDWKTISAPVDVTGVDGINDLYLVFQGPVNVNWFQFSTDFFQDTLNYVNNGSFETGDMKHWSGWNPGGQDAAHNVTISEARTGSYKVDHWLGDDYMQSTYQTIKVPNGTYTYSVWVRSSGDQEELRLEAKNYGGDDIHKEIGSNGIGSWTQFSIENIHVTNGQVEIGVFSNANGGNWANFDDFSLHRVTTKAPTSATSDIEAPGGIAGDVLSASDIELSWNSVEGAVGYKIYRSLTVQDQTSEYLERTITSDTSFVDYGLTGDTTYNYVVTAYNNEGESLPSQSITLTTEEGVDSIAPAAPTNFSGEPRSGAVKLYWDNNIEFDFLKYNIYQDGERVASVSPVTETSIIIDALQGGHEYSFTISAEDIFGNESEQSDPLVLSPTVSGFVVDLPNMSFEAGDLTDWEGDGSVDDDFPHSGEYKLTHSVEDGELYTYRVEDVPNGEYAVSVWVRSGGLETLQLQVRNYGGDVLTQDMFSNSWDAWTPFTIENIEVTNGQIEFGVFSQAGESHGWAGIDDFELISYSEVEVPGDEEPPSEEEPSTPPTDNELLERIVELEALLADLTQRLNELKSENDVSDVQQRIEVLELELLELSQLYEDLGYELSELEERLSELQEELNQLKEVYDEIDSPDSEEVEKEVDAVDESSKEKEKQGEELPDTATNMYSSLLIGFILLSIGGVIFFVTKKRYRAE</sequence>
<dbReference type="InterPro" id="IPR033453">
    <property type="entry name" value="Glyco_hydro_30_TIM-barrel"/>
</dbReference>
<evidence type="ECO:0000256" key="6">
    <source>
        <dbReference type="SAM" id="Phobius"/>
    </source>
</evidence>
<evidence type="ECO:0000256" key="1">
    <source>
        <dbReference type="ARBA" id="ARBA00005382"/>
    </source>
</evidence>
<dbReference type="SUPFAM" id="SSF51445">
    <property type="entry name" value="(Trans)glycosidases"/>
    <property type="match status" value="1"/>
</dbReference>
<organism evidence="10 11">
    <name type="scientific">Evansella cellulosilytica (strain ATCC 21833 / DSM 2522 / FERM P-1141 / JCM 9156 / N-4)</name>
    <name type="common">Bacillus cellulosilyticus</name>
    <dbReference type="NCBI Taxonomy" id="649639"/>
    <lineage>
        <taxon>Bacteria</taxon>
        <taxon>Bacillati</taxon>
        <taxon>Bacillota</taxon>
        <taxon>Bacilli</taxon>
        <taxon>Bacillales</taxon>
        <taxon>Bacillaceae</taxon>
        <taxon>Evansella</taxon>
    </lineage>
</organism>
<dbReference type="InterPro" id="IPR033452">
    <property type="entry name" value="GH30_C"/>
</dbReference>
<protein>
    <submittedName>
        <fullName evidence="10">LPXTG-motif cell wall anchor domain protein</fullName>
        <ecNumber evidence="10">3.2.1.75</ecNumber>
    </submittedName>
</protein>
<dbReference type="Gene3D" id="2.60.40.1180">
    <property type="entry name" value="Golgi alpha-mannosidase II"/>
    <property type="match status" value="1"/>
</dbReference>
<keyword evidence="6" id="KW-0472">Membrane</keyword>
<dbReference type="RefSeq" id="WP_013490077.1">
    <property type="nucleotide sequence ID" value="NC_014829.1"/>
</dbReference>
<keyword evidence="6" id="KW-0812">Transmembrane</keyword>
<dbReference type="Pfam" id="PF02055">
    <property type="entry name" value="Glyco_hydro_30"/>
    <property type="match status" value="1"/>
</dbReference>
<evidence type="ECO:0000313" key="10">
    <source>
        <dbReference type="EMBL" id="ADU31746.1"/>
    </source>
</evidence>
<feature type="compositionally biased region" description="Acidic residues" evidence="5">
    <location>
        <begin position="1228"/>
        <end position="1238"/>
    </location>
</feature>
<evidence type="ECO:0000313" key="11">
    <source>
        <dbReference type="Proteomes" id="UP000001401"/>
    </source>
</evidence>
<keyword evidence="4 10" id="KW-0326">Glycosidase</keyword>
<feature type="domain" description="CBM6" evidence="9">
    <location>
        <begin position="514"/>
        <end position="637"/>
    </location>
</feature>
<dbReference type="CDD" id="cd00063">
    <property type="entry name" value="FN3"/>
    <property type="match status" value="2"/>
</dbReference>
<proteinExistence type="inferred from homology"/>
<dbReference type="Pfam" id="PF17189">
    <property type="entry name" value="Glyco_hydro_30C"/>
    <property type="match status" value="1"/>
</dbReference>
<dbReference type="PANTHER" id="PTHR11069">
    <property type="entry name" value="GLUCOSYLCERAMIDASE"/>
    <property type="match status" value="1"/>
</dbReference>
<feature type="compositionally biased region" description="Basic and acidic residues" evidence="5">
    <location>
        <begin position="1239"/>
        <end position="1255"/>
    </location>
</feature>
<keyword evidence="11" id="KW-1185">Reference proteome</keyword>
<dbReference type="SUPFAM" id="SSF49265">
    <property type="entry name" value="Fibronectin type III"/>
    <property type="match status" value="1"/>
</dbReference>
<dbReference type="InterPro" id="IPR003961">
    <property type="entry name" value="FN3_dom"/>
</dbReference>
<dbReference type="PROSITE" id="PS50853">
    <property type="entry name" value="FN3"/>
    <property type="match status" value="2"/>
</dbReference>
<dbReference type="InterPro" id="IPR005084">
    <property type="entry name" value="CBM6"/>
</dbReference>
<name>E6TQX1_EVAC2</name>
<dbReference type="GO" id="GO:0006680">
    <property type="term" value="P:glucosylceramide catabolic process"/>
    <property type="evidence" value="ECO:0007669"/>
    <property type="project" value="TreeGrafter"/>
</dbReference>
<feature type="domain" description="Fibronectin type-III" evidence="8">
    <location>
        <begin position="802"/>
        <end position="892"/>
    </location>
</feature>
<dbReference type="STRING" id="649639.Bcell_3504"/>
<dbReference type="SMART" id="SM00606">
    <property type="entry name" value="CBD_IV"/>
    <property type="match status" value="1"/>
</dbReference>
<evidence type="ECO:0000256" key="2">
    <source>
        <dbReference type="ARBA" id="ARBA00022729"/>
    </source>
</evidence>
<dbReference type="InterPro" id="IPR036116">
    <property type="entry name" value="FN3_sf"/>
</dbReference>
<feature type="region of interest" description="Disordered" evidence="5">
    <location>
        <begin position="1127"/>
        <end position="1146"/>
    </location>
</feature>
<dbReference type="Gene3D" id="3.20.20.80">
    <property type="entry name" value="Glycosidases"/>
    <property type="match status" value="1"/>
</dbReference>
<dbReference type="KEGG" id="bco:Bcell_3504"/>
<dbReference type="PANTHER" id="PTHR11069:SF23">
    <property type="entry name" value="LYSOSOMAL ACID GLUCOSYLCERAMIDASE"/>
    <property type="match status" value="1"/>
</dbReference>
<dbReference type="NCBIfam" id="TIGR01167">
    <property type="entry name" value="LPXTG_anchor"/>
    <property type="match status" value="1"/>
</dbReference>